<dbReference type="InterPro" id="IPR029063">
    <property type="entry name" value="SAM-dependent_MTases_sf"/>
</dbReference>
<dbReference type="eggNOG" id="COG2433">
    <property type="taxonomic scope" value="Bacteria"/>
</dbReference>
<keyword evidence="6" id="KW-0378">Hydrolase</keyword>
<dbReference type="Pfam" id="PF01339">
    <property type="entry name" value="CheB_methylest"/>
    <property type="match status" value="1"/>
</dbReference>
<evidence type="ECO:0000256" key="7">
    <source>
        <dbReference type="SAM" id="MobiDB-lite"/>
    </source>
</evidence>
<organism evidence="10 11">
    <name type="scientific">Sagittula stellata (strain ATCC 700073 / DSM 11524 / E-37)</name>
    <dbReference type="NCBI Taxonomy" id="388399"/>
    <lineage>
        <taxon>Bacteria</taxon>
        <taxon>Pseudomonadati</taxon>
        <taxon>Pseudomonadota</taxon>
        <taxon>Alphaproteobacteria</taxon>
        <taxon>Rhodobacterales</taxon>
        <taxon>Roseobacteraceae</taxon>
        <taxon>Sagittula</taxon>
    </lineage>
</organism>
<dbReference type="Gene3D" id="3.40.50.180">
    <property type="entry name" value="Methylesterase CheB, C-terminal domain"/>
    <property type="match status" value="1"/>
</dbReference>
<dbReference type="Gene3D" id="3.30.450.20">
    <property type="entry name" value="PAS domain"/>
    <property type="match status" value="1"/>
</dbReference>
<dbReference type="GO" id="GO:0005737">
    <property type="term" value="C:cytoplasm"/>
    <property type="evidence" value="ECO:0007669"/>
    <property type="project" value="InterPro"/>
</dbReference>
<accession>A3JX91</accession>
<evidence type="ECO:0000256" key="3">
    <source>
        <dbReference type="ARBA" id="ARBA00022603"/>
    </source>
</evidence>
<feature type="domain" description="CheR-type methyltransferase" evidence="9">
    <location>
        <begin position="189"/>
        <end position="461"/>
    </location>
</feature>
<feature type="active site" evidence="6">
    <location>
        <position position="7"/>
    </location>
</feature>
<dbReference type="PRINTS" id="PR00996">
    <property type="entry name" value="CHERMTFRASE"/>
</dbReference>
<feature type="active site" evidence="6">
    <location>
        <position position="127"/>
    </location>
</feature>
<dbReference type="Pfam" id="PF01739">
    <property type="entry name" value="CheR"/>
    <property type="match status" value="1"/>
</dbReference>
<dbReference type="InterPro" id="IPR036804">
    <property type="entry name" value="CheR_N_sf"/>
</dbReference>
<feature type="compositionally biased region" description="Basic and acidic residues" evidence="7">
    <location>
        <begin position="485"/>
        <end position="495"/>
    </location>
</feature>
<dbReference type="GO" id="GO:0008983">
    <property type="term" value="F:protein-glutamate O-methyltransferase activity"/>
    <property type="evidence" value="ECO:0007669"/>
    <property type="project" value="UniProtKB-EC"/>
</dbReference>
<dbReference type="eggNOG" id="COG2201">
    <property type="taxonomic scope" value="Bacteria"/>
</dbReference>
<keyword evidence="5" id="KW-0949">S-adenosyl-L-methionine</keyword>
<feature type="region of interest" description="Disordered" evidence="7">
    <location>
        <begin position="471"/>
        <end position="495"/>
    </location>
</feature>
<protein>
    <recommendedName>
        <fullName evidence="2">protein-glutamate O-methyltransferase</fullName>
        <ecNumber evidence="2">2.1.1.80</ecNumber>
    </recommendedName>
</protein>
<dbReference type="SUPFAM" id="SSF52738">
    <property type="entry name" value="Methylesterase CheB, C-terminal domain"/>
    <property type="match status" value="1"/>
</dbReference>
<dbReference type="PANTHER" id="PTHR24422">
    <property type="entry name" value="CHEMOTAXIS PROTEIN METHYLTRANSFERASE"/>
    <property type="match status" value="1"/>
</dbReference>
<dbReference type="InterPro" id="IPR035909">
    <property type="entry name" value="CheB_C"/>
</dbReference>
<evidence type="ECO:0000256" key="1">
    <source>
        <dbReference type="ARBA" id="ARBA00001541"/>
    </source>
</evidence>
<dbReference type="Proteomes" id="UP000005713">
    <property type="component" value="Unassembled WGS sequence"/>
</dbReference>
<name>A3JX91_SAGS3</name>
<feature type="region of interest" description="Disordered" evidence="7">
    <location>
        <begin position="655"/>
        <end position="678"/>
    </location>
</feature>
<evidence type="ECO:0000259" key="8">
    <source>
        <dbReference type="PROSITE" id="PS50122"/>
    </source>
</evidence>
<dbReference type="InterPro" id="IPR022641">
    <property type="entry name" value="CheR_N"/>
</dbReference>
<evidence type="ECO:0000256" key="2">
    <source>
        <dbReference type="ARBA" id="ARBA00012534"/>
    </source>
</evidence>
<dbReference type="SUPFAM" id="SSF47757">
    <property type="entry name" value="Chemotaxis receptor methyltransferase CheR, N-terminal domain"/>
    <property type="match status" value="1"/>
</dbReference>
<reference evidence="10 11" key="1">
    <citation type="submission" date="2006-06" db="EMBL/GenBank/DDBJ databases">
        <authorList>
            <person name="Moran M.A."/>
            <person name="Ferriera S."/>
            <person name="Johnson J."/>
            <person name="Kravitz S."/>
            <person name="Beeson K."/>
            <person name="Sutton G."/>
            <person name="Rogers Y.-H."/>
            <person name="Friedman R."/>
            <person name="Frazier M."/>
            <person name="Venter J.C."/>
        </authorList>
    </citation>
    <scope>NUCLEOTIDE SEQUENCE [LARGE SCALE GENOMIC DNA]</scope>
    <source>
        <strain evidence="10 11">E-37</strain>
    </source>
</reference>
<dbReference type="PROSITE" id="PS50123">
    <property type="entry name" value="CHER"/>
    <property type="match status" value="1"/>
</dbReference>
<dbReference type="Pfam" id="PF03705">
    <property type="entry name" value="CheR_N"/>
    <property type="match status" value="1"/>
</dbReference>
<evidence type="ECO:0000256" key="6">
    <source>
        <dbReference type="PROSITE-ProRule" id="PRU00050"/>
    </source>
</evidence>
<keyword evidence="4 10" id="KW-0808">Transferase</keyword>
<proteinExistence type="predicted"/>
<evidence type="ECO:0000256" key="5">
    <source>
        <dbReference type="ARBA" id="ARBA00022691"/>
    </source>
</evidence>
<dbReference type="EC" id="2.1.1.80" evidence="2"/>
<dbReference type="InterPro" id="IPR050903">
    <property type="entry name" value="Bact_Chemotaxis_MeTrfase"/>
</dbReference>
<dbReference type="AlphaFoldDB" id="A3JX91"/>
<evidence type="ECO:0000256" key="4">
    <source>
        <dbReference type="ARBA" id="ARBA00022679"/>
    </source>
</evidence>
<dbReference type="SMART" id="SM00138">
    <property type="entry name" value="MeTrc"/>
    <property type="match status" value="1"/>
</dbReference>
<dbReference type="GO" id="GO:0000156">
    <property type="term" value="F:phosphorelay response regulator activity"/>
    <property type="evidence" value="ECO:0007669"/>
    <property type="project" value="InterPro"/>
</dbReference>
<evidence type="ECO:0000259" key="9">
    <source>
        <dbReference type="PROSITE" id="PS50123"/>
    </source>
</evidence>
<keyword evidence="3 10" id="KW-0489">Methyltransferase</keyword>
<dbReference type="Gene3D" id="3.40.50.150">
    <property type="entry name" value="Vaccinia Virus protein VP39"/>
    <property type="match status" value="1"/>
</dbReference>
<keyword evidence="6" id="KW-0145">Chemotaxis</keyword>
<dbReference type="GO" id="GO:0032259">
    <property type="term" value="P:methylation"/>
    <property type="evidence" value="ECO:0007669"/>
    <property type="project" value="UniProtKB-KW"/>
</dbReference>
<gene>
    <name evidence="10" type="ORF">SSE37_19017</name>
</gene>
<comment type="caution">
    <text evidence="10">The sequence shown here is derived from an EMBL/GenBank/DDBJ whole genome shotgun (WGS) entry which is preliminary data.</text>
</comment>
<evidence type="ECO:0000313" key="10">
    <source>
        <dbReference type="EMBL" id="EBA10127.1"/>
    </source>
</evidence>
<sequence>MVGIAASAGGLEAISLLAQHLPTDLNCAYILAQHMSPHHDSVLPTLISRETRLAVKAVQDALPIEPNTIYVPVPKTDLVVEDGMVHPRTPSGLPAEPKPSADRLFRSIAESYGEHSVGIVLSGTGSDGSYGVQAIREAGGITIAQDSSSAKYDTMPTSAVETGAVDLILSPRQIGEHLKTILAHPRDFSELQALVEQPTEYDDLFHMLQARTKVNFRHYKETTVSRRIQRRMIAIGFDDYGQYVSFCRTNVEELDALFRDLLISVTRFFRDPEQFDALRRELGRYLSEVGNRPIRVWVPGCASGEEAYSIAFLLADALKLTGGDGELGVQIFATDLDAAALARGRAGVYPASASAGIPESMLRRYFTLGDNLLRVRPEIQKMVRFSQHNVFQDPPFSDIDLVSFRNTLIYFESSLQEKVMSRILYALRPGGLLFLGTSENVGEMGPFFEQAADRMQLFAKRTNSAFDHKTMARFGVPPRRQKRDTRKEYGQGESSSNKEEMFEVLASSVAPIGFLANDQKDLVRIFGDISAFTKVTDAVRGRLTTNTLKEELASEAASLIPLCLKYNRARDGLWREMLGQGFNRVRLRCYPMTLPSQGKTRYVLVSIETDLLEISADRQSHGDNKENSGYLTYVENELADAREALQITMEELQTSNEELQSTNEELQSTNEELQSTNEELETSNEELQSTNEELITVNEELLINTDELNKLVVEQIAILEALPLPMLVLDQMLNIKSASKRAIEIFGLSERVAHLGHISQVKLPNAEFPRLIDNCSEVLKRRETGKVRFTVDNQEMSLVIAPYFVQDNELMGLTVVLERAWSTESA</sequence>
<dbReference type="eggNOG" id="COG1352">
    <property type="taxonomic scope" value="Bacteria"/>
</dbReference>
<dbReference type="EMBL" id="AAYA01000001">
    <property type="protein sequence ID" value="EBA10127.1"/>
    <property type="molecule type" value="Genomic_DNA"/>
</dbReference>
<evidence type="ECO:0000313" key="11">
    <source>
        <dbReference type="Proteomes" id="UP000005713"/>
    </source>
</evidence>
<dbReference type="Gene3D" id="1.10.155.10">
    <property type="entry name" value="Chemotaxis receptor methyltransferase CheR, N-terminal domain"/>
    <property type="match status" value="1"/>
</dbReference>
<comment type="catalytic activity">
    <reaction evidence="1">
        <text>L-glutamyl-[protein] + S-adenosyl-L-methionine = [protein]-L-glutamate 5-O-methyl ester + S-adenosyl-L-homocysteine</text>
        <dbReference type="Rhea" id="RHEA:24452"/>
        <dbReference type="Rhea" id="RHEA-COMP:10208"/>
        <dbReference type="Rhea" id="RHEA-COMP:10311"/>
        <dbReference type="ChEBI" id="CHEBI:29973"/>
        <dbReference type="ChEBI" id="CHEBI:57856"/>
        <dbReference type="ChEBI" id="CHEBI:59789"/>
        <dbReference type="ChEBI" id="CHEBI:82795"/>
        <dbReference type="EC" id="2.1.1.80"/>
    </reaction>
</comment>
<dbReference type="CDD" id="cd16434">
    <property type="entry name" value="CheB-CheR_fusion"/>
    <property type="match status" value="1"/>
</dbReference>
<dbReference type="GO" id="GO:0008984">
    <property type="term" value="F:protein-glutamate methylesterase activity"/>
    <property type="evidence" value="ECO:0007669"/>
    <property type="project" value="InterPro"/>
</dbReference>
<dbReference type="InterPro" id="IPR000780">
    <property type="entry name" value="CheR_MeTrfase"/>
</dbReference>
<feature type="active site" evidence="6">
    <location>
        <position position="34"/>
    </location>
</feature>
<dbReference type="InterPro" id="IPR000673">
    <property type="entry name" value="Sig_transdc_resp-reg_Me-estase"/>
</dbReference>
<dbReference type="SUPFAM" id="SSF53335">
    <property type="entry name" value="S-adenosyl-L-methionine-dependent methyltransferases"/>
    <property type="match status" value="1"/>
</dbReference>
<dbReference type="InterPro" id="IPR022642">
    <property type="entry name" value="CheR_C"/>
</dbReference>
<feature type="domain" description="CheB-type methylesterase" evidence="8">
    <location>
        <begin position="1"/>
        <end position="178"/>
    </location>
</feature>
<dbReference type="GO" id="GO:0006935">
    <property type="term" value="P:chemotaxis"/>
    <property type="evidence" value="ECO:0007669"/>
    <property type="project" value="UniProtKB-UniRule"/>
</dbReference>
<dbReference type="PANTHER" id="PTHR24422:SF27">
    <property type="entry name" value="PROTEIN-GLUTAMATE O-METHYLTRANSFERASE"/>
    <property type="match status" value="1"/>
</dbReference>
<keyword evidence="11" id="KW-1185">Reference proteome</keyword>
<dbReference type="PROSITE" id="PS50122">
    <property type="entry name" value="CHEB"/>
    <property type="match status" value="1"/>
</dbReference>
<feature type="compositionally biased region" description="Polar residues" evidence="7">
    <location>
        <begin position="655"/>
        <end position="673"/>
    </location>
</feature>